<gene>
    <name evidence="1" type="ORF">AOQ84DRAFT_374130</name>
</gene>
<sequence length="171" mass="19021">MKISDKGAVAICFIDRVNLYMEDSYDVPISLTGFSADANAWQLIAFTSVSLWLFGWAARKDMWKVWDINIVNANKRVPSLTGSKSVRDADSGGERTFFLTPFAHPSGHSVVISYSELGRIALLEDSSLSKETESIGSQIVAAAPTLSGNLMVFIRRWKWHNDEIYTAGIKR</sequence>
<reference evidence="1 2" key="1">
    <citation type="journal article" date="2016" name="Nat. Commun.">
        <title>Ectomycorrhizal ecology is imprinted in the genome of the dominant symbiotic fungus Cenococcum geophilum.</title>
        <authorList>
            <consortium name="DOE Joint Genome Institute"/>
            <person name="Peter M."/>
            <person name="Kohler A."/>
            <person name="Ohm R.A."/>
            <person name="Kuo A."/>
            <person name="Krutzmann J."/>
            <person name="Morin E."/>
            <person name="Arend M."/>
            <person name="Barry K.W."/>
            <person name="Binder M."/>
            <person name="Choi C."/>
            <person name="Clum A."/>
            <person name="Copeland A."/>
            <person name="Grisel N."/>
            <person name="Haridas S."/>
            <person name="Kipfer T."/>
            <person name="LaButti K."/>
            <person name="Lindquist E."/>
            <person name="Lipzen A."/>
            <person name="Maire R."/>
            <person name="Meier B."/>
            <person name="Mihaltcheva S."/>
            <person name="Molinier V."/>
            <person name="Murat C."/>
            <person name="Poggeler S."/>
            <person name="Quandt C.A."/>
            <person name="Sperisen C."/>
            <person name="Tritt A."/>
            <person name="Tisserant E."/>
            <person name="Crous P.W."/>
            <person name="Henrissat B."/>
            <person name="Nehls U."/>
            <person name="Egli S."/>
            <person name="Spatafora J.W."/>
            <person name="Grigoriev I.V."/>
            <person name="Martin F.M."/>
        </authorList>
    </citation>
    <scope>NUCLEOTIDE SEQUENCE [LARGE SCALE GENOMIC DNA]</scope>
    <source>
        <strain evidence="1 2">CBS 207.34</strain>
    </source>
</reference>
<proteinExistence type="predicted"/>
<dbReference type="AlphaFoldDB" id="A0A8E2JVM8"/>
<protein>
    <submittedName>
        <fullName evidence="1">Uncharacterized protein</fullName>
    </submittedName>
</protein>
<accession>A0A8E2JVM8</accession>
<dbReference type="EMBL" id="KV749073">
    <property type="protein sequence ID" value="OCL11294.1"/>
    <property type="molecule type" value="Genomic_DNA"/>
</dbReference>
<keyword evidence="2" id="KW-1185">Reference proteome</keyword>
<name>A0A8E2JVM8_9PEZI</name>
<evidence type="ECO:0000313" key="1">
    <source>
        <dbReference type="EMBL" id="OCL11294.1"/>
    </source>
</evidence>
<evidence type="ECO:0000313" key="2">
    <source>
        <dbReference type="Proteomes" id="UP000250140"/>
    </source>
</evidence>
<dbReference type="Proteomes" id="UP000250140">
    <property type="component" value="Unassembled WGS sequence"/>
</dbReference>
<organism evidence="1 2">
    <name type="scientific">Glonium stellatum</name>
    <dbReference type="NCBI Taxonomy" id="574774"/>
    <lineage>
        <taxon>Eukaryota</taxon>
        <taxon>Fungi</taxon>
        <taxon>Dikarya</taxon>
        <taxon>Ascomycota</taxon>
        <taxon>Pezizomycotina</taxon>
        <taxon>Dothideomycetes</taxon>
        <taxon>Pleosporomycetidae</taxon>
        <taxon>Gloniales</taxon>
        <taxon>Gloniaceae</taxon>
        <taxon>Glonium</taxon>
    </lineage>
</organism>